<evidence type="ECO:0000313" key="2">
    <source>
        <dbReference type="EMBL" id="MBS2546230.1"/>
    </source>
</evidence>
<keyword evidence="3" id="KW-1185">Reference proteome</keyword>
<organism evidence="2 3">
    <name type="scientific">Catenulispora pinistramenti</name>
    <dbReference type="NCBI Taxonomy" id="2705254"/>
    <lineage>
        <taxon>Bacteria</taxon>
        <taxon>Bacillati</taxon>
        <taxon>Actinomycetota</taxon>
        <taxon>Actinomycetes</taxon>
        <taxon>Catenulisporales</taxon>
        <taxon>Catenulisporaceae</taxon>
        <taxon>Catenulispora</taxon>
    </lineage>
</organism>
<protein>
    <submittedName>
        <fullName evidence="2">Uncharacterized protein</fullName>
    </submittedName>
</protein>
<gene>
    <name evidence="2" type="ORF">KGQ19_05045</name>
</gene>
<reference evidence="2 3" key="1">
    <citation type="submission" date="2020-02" db="EMBL/GenBank/DDBJ databases">
        <title>Acidophilic actinobacteria isolated from forest soil.</title>
        <authorList>
            <person name="Golinska P."/>
        </authorList>
    </citation>
    <scope>NUCLEOTIDE SEQUENCE [LARGE SCALE GENOMIC DNA]</scope>
    <source>
        <strain evidence="2 3">NL8</strain>
    </source>
</reference>
<proteinExistence type="predicted"/>
<evidence type="ECO:0000313" key="3">
    <source>
        <dbReference type="Proteomes" id="UP000730482"/>
    </source>
</evidence>
<sequence length="514" mass="57016">MLYLSTPSSKAVRDAMSAGLIGCMTTPNQGNRIPVDAVWAADNGKFGKNYVGDQAWLSWLCRMVKRYGSDKCLFAVAPDVPFDAAATLECSRPWLAMIRALDLPAAFCAQDGAEADGMAPWDEFDVLFIAGSDKFKLGEHAKALAAEAVTRGKSVHVGRVNSHKRLLIADALGAASCDGTFLRYGPNKNLPKVLDWLGQHAAAERVRARDDLSGRDRHWHPRPSSWIGADGRIHAPEGWRTHLVHGVHCDERDCEACIHDCDCARCDPWCGCERPPNLMLPGGEMRFSNDGRLTETGLLALADEIAEALGPPWIHDQVGHHYYRTHLVSPDDGWRIAINVERGRHKAAAIGLTPTLEGRWWCDAKQASIGFTATRDPDAIAADMRRRLFPVYAKALDIERPGIEHERDRRERFAHAAARLGSHLPGHTAKDLSVRDLRFDKYWKDRHGSYNTARLSSNSRTVALDLRNLPLDVACSVIDLIEGRTGTRRRPHGADTAARRHARRSNRAAKARRP</sequence>
<name>A0ABS5KJT4_9ACTN</name>
<dbReference type="EMBL" id="JAAFYZ010000010">
    <property type="protein sequence ID" value="MBS2546230.1"/>
    <property type="molecule type" value="Genomic_DNA"/>
</dbReference>
<accession>A0ABS5KJT4</accession>
<evidence type="ECO:0000256" key="1">
    <source>
        <dbReference type="SAM" id="MobiDB-lite"/>
    </source>
</evidence>
<dbReference type="Proteomes" id="UP000730482">
    <property type="component" value="Unassembled WGS sequence"/>
</dbReference>
<feature type="compositionally biased region" description="Basic residues" evidence="1">
    <location>
        <begin position="499"/>
        <end position="514"/>
    </location>
</feature>
<dbReference type="RefSeq" id="WP_212007880.1">
    <property type="nucleotide sequence ID" value="NZ_JAAFYZ010000010.1"/>
</dbReference>
<feature type="region of interest" description="Disordered" evidence="1">
    <location>
        <begin position="486"/>
        <end position="514"/>
    </location>
</feature>
<comment type="caution">
    <text evidence="2">The sequence shown here is derived from an EMBL/GenBank/DDBJ whole genome shotgun (WGS) entry which is preliminary data.</text>
</comment>